<dbReference type="PANTHER" id="PTHR35005:SF1">
    <property type="entry name" value="2-AMINO-5-FORMYLAMINO-6-RIBOSYLAMINOPYRIMIDIN-4(3H)-ONE 5'-MONOPHOSPHATE DEFORMYLASE"/>
    <property type="match status" value="1"/>
</dbReference>
<dbReference type="InterPro" id="IPR024087">
    <property type="entry name" value="Creatininase-like_sf"/>
</dbReference>
<comment type="similarity">
    <text evidence="5">Belongs to the creatininase superfamily.</text>
</comment>
<dbReference type="Proteomes" id="UP000588586">
    <property type="component" value="Unassembled WGS sequence"/>
</dbReference>
<evidence type="ECO:0000256" key="6">
    <source>
        <dbReference type="SAM" id="MobiDB-lite"/>
    </source>
</evidence>
<dbReference type="InterPro" id="IPR003785">
    <property type="entry name" value="Creatininase/forma_Hydrolase"/>
</dbReference>
<feature type="region of interest" description="Disordered" evidence="6">
    <location>
        <begin position="185"/>
        <end position="223"/>
    </location>
</feature>
<keyword evidence="4" id="KW-0862">Zinc</keyword>
<accession>A0A849HK93</accession>
<evidence type="ECO:0000256" key="5">
    <source>
        <dbReference type="ARBA" id="ARBA00024029"/>
    </source>
</evidence>
<dbReference type="EMBL" id="JABEPQ010000004">
    <property type="protein sequence ID" value="NNM47722.1"/>
    <property type="molecule type" value="Genomic_DNA"/>
</dbReference>
<keyword evidence="8" id="KW-1185">Reference proteome</keyword>
<dbReference type="Gene3D" id="3.40.50.10310">
    <property type="entry name" value="Creatininase"/>
    <property type="match status" value="1"/>
</dbReference>
<protein>
    <submittedName>
        <fullName evidence="7">Creatininase family protein</fullName>
    </submittedName>
</protein>
<keyword evidence="3" id="KW-0378">Hydrolase</keyword>
<evidence type="ECO:0000313" key="8">
    <source>
        <dbReference type="Proteomes" id="UP000588586"/>
    </source>
</evidence>
<evidence type="ECO:0000256" key="3">
    <source>
        <dbReference type="ARBA" id="ARBA00022801"/>
    </source>
</evidence>
<dbReference type="GO" id="GO:0016811">
    <property type="term" value="F:hydrolase activity, acting on carbon-nitrogen (but not peptide) bonds, in linear amides"/>
    <property type="evidence" value="ECO:0007669"/>
    <property type="project" value="TreeGrafter"/>
</dbReference>
<dbReference type="GO" id="GO:0009231">
    <property type="term" value="P:riboflavin biosynthetic process"/>
    <property type="evidence" value="ECO:0007669"/>
    <property type="project" value="TreeGrafter"/>
</dbReference>
<sequence length="254" mass="26463">MQIRENSLAGWTREDGAQRAAQTIAVLPVGALEQHGPHLPLATDALLAEHIAYAATAELPGFVVAPTVSYGCSHHHLPYGATASLQTSSLLAALVDLTETLLASAFAGVFILNGHGGNAEVVQLTARDVSLTRQAFVAGGSYFQIAAKDLRKVGALDVGEMPGHAGAFETSLMLAAFPELVRPLSGEPASPPPGGWPTGRSYRLGSPGPFRPPRGYSDSPQGASAEAGQAFLEVCIEAVREALLDFGTVARDRD</sequence>
<evidence type="ECO:0000256" key="1">
    <source>
        <dbReference type="ARBA" id="ARBA00001947"/>
    </source>
</evidence>
<evidence type="ECO:0000313" key="7">
    <source>
        <dbReference type="EMBL" id="NNM47722.1"/>
    </source>
</evidence>
<dbReference type="GO" id="GO:0046872">
    <property type="term" value="F:metal ion binding"/>
    <property type="evidence" value="ECO:0007669"/>
    <property type="project" value="UniProtKB-KW"/>
</dbReference>
<evidence type="ECO:0000256" key="4">
    <source>
        <dbReference type="ARBA" id="ARBA00022833"/>
    </source>
</evidence>
<gene>
    <name evidence="7" type="ORF">HJG52_17150</name>
</gene>
<dbReference type="Pfam" id="PF02633">
    <property type="entry name" value="Creatininase"/>
    <property type="match status" value="1"/>
</dbReference>
<dbReference type="PANTHER" id="PTHR35005">
    <property type="entry name" value="3-DEHYDRO-SCYLLO-INOSOSE HYDROLASE"/>
    <property type="match status" value="1"/>
</dbReference>
<organism evidence="7 8">
    <name type="scientific">Knoellia koreensis</name>
    <dbReference type="NCBI Taxonomy" id="2730921"/>
    <lineage>
        <taxon>Bacteria</taxon>
        <taxon>Bacillati</taxon>
        <taxon>Actinomycetota</taxon>
        <taxon>Actinomycetes</taxon>
        <taxon>Micrococcales</taxon>
        <taxon>Intrasporangiaceae</taxon>
        <taxon>Knoellia</taxon>
    </lineage>
</organism>
<evidence type="ECO:0000256" key="2">
    <source>
        <dbReference type="ARBA" id="ARBA00022723"/>
    </source>
</evidence>
<name>A0A849HK93_9MICO</name>
<dbReference type="AlphaFoldDB" id="A0A849HK93"/>
<keyword evidence="2" id="KW-0479">Metal-binding</keyword>
<dbReference type="SUPFAM" id="SSF102215">
    <property type="entry name" value="Creatininase"/>
    <property type="match status" value="1"/>
</dbReference>
<proteinExistence type="inferred from homology"/>
<dbReference type="RefSeq" id="WP_171244830.1">
    <property type="nucleotide sequence ID" value="NZ_JABEPQ010000004.1"/>
</dbReference>
<comment type="caution">
    <text evidence="7">The sequence shown here is derived from an EMBL/GenBank/DDBJ whole genome shotgun (WGS) entry which is preliminary data.</text>
</comment>
<comment type="cofactor">
    <cofactor evidence="1">
        <name>Zn(2+)</name>
        <dbReference type="ChEBI" id="CHEBI:29105"/>
    </cofactor>
</comment>
<reference evidence="7 8" key="1">
    <citation type="submission" date="2020-04" db="EMBL/GenBank/DDBJ databases">
        <title>Knoellia sp. isolate from air conditioner.</title>
        <authorList>
            <person name="Chea S."/>
            <person name="Kim D.-U."/>
        </authorList>
    </citation>
    <scope>NUCLEOTIDE SEQUENCE [LARGE SCALE GENOMIC DNA]</scope>
    <source>
        <strain evidence="7 8">DB2414S</strain>
    </source>
</reference>